<dbReference type="EMBL" id="LOEE01000016">
    <property type="protein sequence ID" value="KXG77368.1"/>
    <property type="molecule type" value="Genomic_DNA"/>
</dbReference>
<dbReference type="AlphaFoldDB" id="A0A140L9Z3"/>
<keyword evidence="4" id="KW-1185">Reference proteome</keyword>
<protein>
    <submittedName>
        <fullName evidence="3">Uncharacterized protein</fullName>
    </submittedName>
</protein>
<keyword evidence="1" id="KW-0472">Membrane</keyword>
<feature type="transmembrane region" description="Helical" evidence="1">
    <location>
        <begin position="110"/>
        <end position="135"/>
    </location>
</feature>
<keyword evidence="2" id="KW-0732">Signal</keyword>
<evidence type="ECO:0000313" key="4">
    <source>
        <dbReference type="Proteomes" id="UP000070456"/>
    </source>
</evidence>
<comment type="caution">
    <text evidence="3">The sequence shown here is derived from an EMBL/GenBank/DDBJ whole genome shotgun (WGS) entry which is preliminary data.</text>
</comment>
<accession>A0A140L9Z3</accession>
<feature type="transmembrane region" description="Helical" evidence="1">
    <location>
        <begin position="289"/>
        <end position="308"/>
    </location>
</feature>
<reference evidence="3 4" key="1">
    <citation type="submission" date="2015-12" db="EMBL/GenBank/DDBJ databases">
        <title>Draft genome sequence of the thermoanaerobe Thermotalea metallivorans, an isolate from the runoff channel of the Great Artesian Basin, Australia.</title>
        <authorList>
            <person name="Patel B.K."/>
        </authorList>
    </citation>
    <scope>NUCLEOTIDE SEQUENCE [LARGE SCALE GENOMIC DNA]</scope>
    <source>
        <strain evidence="3 4">B2-1</strain>
    </source>
</reference>
<keyword evidence="1" id="KW-0812">Transmembrane</keyword>
<feature type="transmembrane region" description="Helical" evidence="1">
    <location>
        <begin position="69"/>
        <end position="98"/>
    </location>
</feature>
<organism evidence="3 4">
    <name type="scientific">Thermotalea metallivorans</name>
    <dbReference type="NCBI Taxonomy" id="520762"/>
    <lineage>
        <taxon>Bacteria</taxon>
        <taxon>Bacillati</taxon>
        <taxon>Bacillota</taxon>
        <taxon>Clostridia</taxon>
        <taxon>Peptostreptococcales</taxon>
        <taxon>Thermotaleaceae</taxon>
        <taxon>Thermotalea</taxon>
    </lineage>
</organism>
<evidence type="ECO:0000256" key="1">
    <source>
        <dbReference type="SAM" id="Phobius"/>
    </source>
</evidence>
<evidence type="ECO:0000256" key="2">
    <source>
        <dbReference type="SAM" id="SignalP"/>
    </source>
</evidence>
<feature type="signal peptide" evidence="2">
    <location>
        <begin position="1"/>
        <end position="23"/>
    </location>
</feature>
<dbReference type="OrthoDB" id="9835243at2"/>
<keyword evidence="1" id="KW-1133">Transmembrane helix</keyword>
<proteinExistence type="predicted"/>
<feature type="transmembrane region" description="Helical" evidence="1">
    <location>
        <begin position="353"/>
        <end position="376"/>
    </location>
</feature>
<feature type="chain" id="PRO_5007491736" evidence="2">
    <location>
        <begin position="24"/>
        <end position="665"/>
    </location>
</feature>
<sequence length="665" mass="74611">MKKGFIFLLIVVFISFAMLPVWADTGPSTPENTEQESQDSGLITNIKELLQTLNELSQLVREWKEKGGWYYVFASTIGAMLDAALGGIEGVYGASYLYTPPLTGKDGHNWVYIGWNSVFFATIGFIALAFLMTIYKMWKGETEGIAKPLTAIGLIFVYGLVSYFSLWVIESVIYLQNYAFDAISRPQIVALYNEQGQVFIQKDVDEQGNVVERQIRVKENELSLKDIPGDMVLKAAFANTDIDLETLQSTSMSQIFLDEQNGKVGGLIGMFVGEGTQILLGLLALIRYIALRLLTIFVPAYINGAAIFGKPETYLGLGNILIRTIGLQAFFDAGWLVMIGVARTPDAVSDMGISTTLANVFILFIIFILAIIFWLIPFIKALKDPVTLGGDVVLKNMGKIIWGAGKGFEAASNTLGWVSSKTGSVPGERAGIQGSETARKMQEFGSRISNGEAGEIIREQMYRLKEKIGPVPKREENIPFIHEDPETIIETNDRYFKAIELPYGKEDEFMDKVLDKYPEMEADILLGSEKDILLVDKDSVKKVEKLAEEIYGKEKINTSKEITNIPEKREWKSIRVPESRRNSVMENLKEIPLDHVKKGKDPNQILIHPKSFEKGKSELKKYFKDTIPYWEQNGRYIVYQKGLPVLVEVPPKDGVYMGAWRKDRA</sequence>
<evidence type="ECO:0000313" key="3">
    <source>
        <dbReference type="EMBL" id="KXG77368.1"/>
    </source>
</evidence>
<feature type="transmembrane region" description="Helical" evidence="1">
    <location>
        <begin position="155"/>
        <end position="175"/>
    </location>
</feature>
<gene>
    <name evidence="3" type="ORF">AN619_04940</name>
</gene>
<name>A0A140L9Z3_9FIRM</name>
<dbReference type="STRING" id="520762.AN619_04940"/>
<dbReference type="Proteomes" id="UP000070456">
    <property type="component" value="Unassembled WGS sequence"/>
</dbReference>
<feature type="transmembrane region" description="Helical" evidence="1">
    <location>
        <begin position="320"/>
        <end position="341"/>
    </location>
</feature>